<name>A0ABM1A2Q2_APLCA</name>
<protein>
    <submittedName>
        <fullName evidence="3">Uncharacterized protein LOC106012156</fullName>
    </submittedName>
</protein>
<accession>A0ABM1A2Q2</accession>
<organism evidence="2 3">
    <name type="scientific">Aplysia californica</name>
    <name type="common">California sea hare</name>
    <dbReference type="NCBI Taxonomy" id="6500"/>
    <lineage>
        <taxon>Eukaryota</taxon>
        <taxon>Metazoa</taxon>
        <taxon>Spiralia</taxon>
        <taxon>Lophotrochozoa</taxon>
        <taxon>Mollusca</taxon>
        <taxon>Gastropoda</taxon>
        <taxon>Heterobranchia</taxon>
        <taxon>Euthyneura</taxon>
        <taxon>Tectipleura</taxon>
        <taxon>Aplysiida</taxon>
        <taxon>Aplysioidea</taxon>
        <taxon>Aplysiidae</taxon>
        <taxon>Aplysia</taxon>
    </lineage>
</organism>
<reference evidence="3" key="1">
    <citation type="submission" date="2025-08" db="UniProtKB">
        <authorList>
            <consortium name="RefSeq"/>
        </authorList>
    </citation>
    <scope>IDENTIFICATION</scope>
</reference>
<dbReference type="Proteomes" id="UP000694888">
    <property type="component" value="Unplaced"/>
</dbReference>
<evidence type="ECO:0000313" key="3">
    <source>
        <dbReference type="RefSeq" id="XP_012939643.1"/>
    </source>
</evidence>
<sequence length="136" mass="15220">MEKGRMVKRRVCEVISTRFSYAIPLEVVYLTPLLSWNPYNLTIREEPRVVNAKGRNGKASPKTAYDGVDGSHYFLTPIHFYKAYTNGADLALHSLIRPTADGRHSSWPGRSDNPDHSADGDAFHKFSTAQGAKNKL</sequence>
<evidence type="ECO:0000256" key="1">
    <source>
        <dbReference type="SAM" id="MobiDB-lite"/>
    </source>
</evidence>
<proteinExistence type="predicted"/>
<feature type="compositionally biased region" description="Basic and acidic residues" evidence="1">
    <location>
        <begin position="112"/>
        <end position="124"/>
    </location>
</feature>
<feature type="region of interest" description="Disordered" evidence="1">
    <location>
        <begin position="101"/>
        <end position="136"/>
    </location>
</feature>
<feature type="compositionally biased region" description="Polar residues" evidence="1">
    <location>
        <begin position="127"/>
        <end position="136"/>
    </location>
</feature>
<dbReference type="RefSeq" id="XP_012939643.1">
    <property type="nucleotide sequence ID" value="XM_013084189.1"/>
</dbReference>
<evidence type="ECO:0000313" key="2">
    <source>
        <dbReference type="Proteomes" id="UP000694888"/>
    </source>
</evidence>
<dbReference type="GeneID" id="106012156"/>
<keyword evidence="2" id="KW-1185">Reference proteome</keyword>
<gene>
    <name evidence="3" type="primary">LOC106012156</name>
</gene>